<sequence>MLIENYDFLRAQKRSGILLAILLPILLVAFLLGFSTLILLNQLSLTAKWSPAMRKTLFWILFVLLILPFFWNQCAALFLCALVIVSIFLSGVSTLTPTTSALSSTSLYRGVTLTWILVILTILYAVSMYFILMVALYMYGTSTPYDLSHPLIYTQTFIDLEDIHLPTAPQYDMSLFHQEQVEHGKKKAASSRIVFGVLARDVAPTVEGMKKKIEGLGDLFQDYRVVIFENDSNDGTRDLLQAWHRDNPRVQILSCCEEGQCECRLSVQHLHQMGMESSQRMDKLRHFRQKVLRYVQQHYADYDYYLVIDFDLPGAVYRDGFLSTFARDDFDMVFARGLTTFPLFSTALYDGIAYLSDKDSFDDPSNDLETFLRINRNLRFLRIGDPWAPARSGFNGMAIYRMKSVLHATYTLPGGKKHRCEHIDLHYDMYQKGFGRIYYNPSMILFAGHQGKERKDTTWKEYKKYVSGLWTAVVGTTSTRSSTTTHIC</sequence>
<feature type="transmembrane region" description="Helical" evidence="1">
    <location>
        <begin position="16"/>
        <end position="40"/>
    </location>
</feature>
<reference evidence="2" key="1">
    <citation type="journal article" date="2020" name="Nature">
        <title>Giant virus diversity and host interactions through global metagenomics.</title>
        <authorList>
            <person name="Schulz F."/>
            <person name="Roux S."/>
            <person name="Paez-Espino D."/>
            <person name="Jungbluth S."/>
            <person name="Walsh D.A."/>
            <person name="Denef V.J."/>
            <person name="McMahon K.D."/>
            <person name="Konstantinidis K.T."/>
            <person name="Eloe-Fadrosh E.A."/>
            <person name="Kyrpides N.C."/>
            <person name="Woyke T."/>
        </authorList>
    </citation>
    <scope>NUCLEOTIDE SEQUENCE</scope>
    <source>
        <strain evidence="2">GVMAG-S-1101169-75</strain>
    </source>
</reference>
<feature type="transmembrane region" description="Helical" evidence="1">
    <location>
        <begin position="52"/>
        <end position="70"/>
    </location>
</feature>
<evidence type="ECO:0000256" key="1">
    <source>
        <dbReference type="SAM" id="Phobius"/>
    </source>
</evidence>
<evidence type="ECO:0000313" key="2">
    <source>
        <dbReference type="EMBL" id="QHU12078.1"/>
    </source>
</evidence>
<feature type="transmembrane region" description="Helical" evidence="1">
    <location>
        <begin position="115"/>
        <end position="139"/>
    </location>
</feature>
<protein>
    <submittedName>
        <fullName evidence="2">Uncharacterized protein</fullName>
    </submittedName>
</protein>
<name>A0A6C0K736_9ZZZZ</name>
<keyword evidence="1" id="KW-1133">Transmembrane helix</keyword>
<dbReference type="EMBL" id="MN740797">
    <property type="protein sequence ID" value="QHU12078.1"/>
    <property type="molecule type" value="Genomic_DNA"/>
</dbReference>
<dbReference type="AlphaFoldDB" id="A0A6C0K736"/>
<keyword evidence="1" id="KW-0472">Membrane</keyword>
<proteinExistence type="predicted"/>
<accession>A0A6C0K736</accession>
<organism evidence="2">
    <name type="scientific">viral metagenome</name>
    <dbReference type="NCBI Taxonomy" id="1070528"/>
    <lineage>
        <taxon>unclassified sequences</taxon>
        <taxon>metagenomes</taxon>
        <taxon>organismal metagenomes</taxon>
    </lineage>
</organism>
<keyword evidence="1" id="KW-0812">Transmembrane</keyword>